<dbReference type="PROSITE" id="PS50893">
    <property type="entry name" value="ABC_TRANSPORTER_2"/>
    <property type="match status" value="1"/>
</dbReference>
<keyword evidence="5 7" id="KW-0067">ATP-binding</keyword>
<feature type="domain" description="ABC transporter" evidence="6">
    <location>
        <begin position="2"/>
        <end position="231"/>
    </location>
</feature>
<dbReference type="InterPro" id="IPR003593">
    <property type="entry name" value="AAA+_ATPase"/>
</dbReference>
<comment type="similarity">
    <text evidence="1">Belongs to the ABC transporter superfamily.</text>
</comment>
<evidence type="ECO:0000256" key="1">
    <source>
        <dbReference type="ARBA" id="ARBA00005417"/>
    </source>
</evidence>
<keyword evidence="2" id="KW-0813">Transport</keyword>
<keyword evidence="4" id="KW-0547">Nucleotide-binding</keyword>
<evidence type="ECO:0000256" key="4">
    <source>
        <dbReference type="ARBA" id="ARBA00022741"/>
    </source>
</evidence>
<dbReference type="CDD" id="cd03230">
    <property type="entry name" value="ABC_DR_subfamily_A"/>
    <property type="match status" value="1"/>
</dbReference>
<dbReference type="SUPFAM" id="SSF52540">
    <property type="entry name" value="P-loop containing nucleoside triphosphate hydrolases"/>
    <property type="match status" value="1"/>
</dbReference>
<evidence type="ECO:0000256" key="3">
    <source>
        <dbReference type="ARBA" id="ARBA00022458"/>
    </source>
</evidence>
<dbReference type="InterPro" id="IPR027417">
    <property type="entry name" value="P-loop_NTPase"/>
</dbReference>
<dbReference type="Proteomes" id="UP000183653">
    <property type="component" value="Chromosome I"/>
</dbReference>
<evidence type="ECO:0000259" key="6">
    <source>
        <dbReference type="PROSITE" id="PS50893"/>
    </source>
</evidence>
<dbReference type="PANTHER" id="PTHR42711">
    <property type="entry name" value="ABC TRANSPORTER ATP-BINDING PROTEIN"/>
    <property type="match status" value="1"/>
</dbReference>
<gene>
    <name evidence="7" type="ORF">SAMN04490197_5561</name>
</gene>
<evidence type="ECO:0000313" key="8">
    <source>
        <dbReference type="Proteomes" id="UP000183653"/>
    </source>
</evidence>
<keyword evidence="8" id="KW-1185">Reference proteome</keyword>
<dbReference type="EMBL" id="LT629782">
    <property type="protein sequence ID" value="SDU38803.1"/>
    <property type="molecule type" value="Genomic_DNA"/>
</dbReference>
<reference evidence="7 8" key="1">
    <citation type="submission" date="2016-10" db="EMBL/GenBank/DDBJ databases">
        <authorList>
            <person name="Varghese N."/>
            <person name="Submissions S."/>
        </authorList>
    </citation>
    <scope>NUCLEOTIDE SEQUENCE [LARGE SCALE GENOMIC DNA]</scope>
    <source>
        <strain evidence="7 8">BS2775</strain>
    </source>
</reference>
<sequence>MIEVSNLTKYLGKKNVLSDFSFCAHRQECVGLFGEHGAGKTTLLNLISGMTRPTSGHISIQGVNTQTHSILARQAVGYQLQGGITHHTLSVKSLLNFVAAARGFSGAEKRRHVDRVATRLELHPVLNCPIDVLSLDLKRRVAIAQAILHSPSVLLLDEPTEGLNVEQRLKFRTLVQSLAEEMSVLIASRHYDTLSDICTRALVIAGGRLIADASLTDLQRSSRHFQAVTLAADPPLDLLALAVLPGVAGIEEDRQNPGKVTVLAMPGHAIFPAINSLITHRGWNITSLHLEPGRLNDVVHHLSHEVSS</sequence>
<protein>
    <submittedName>
        <fullName evidence="7">ABC-2 type transport system ATP-binding protein</fullName>
    </submittedName>
</protein>
<keyword evidence="3" id="KW-0536">Nodulation</keyword>
<evidence type="ECO:0000256" key="2">
    <source>
        <dbReference type="ARBA" id="ARBA00022448"/>
    </source>
</evidence>
<dbReference type="GO" id="GO:0005524">
    <property type="term" value="F:ATP binding"/>
    <property type="evidence" value="ECO:0007669"/>
    <property type="project" value="UniProtKB-KW"/>
</dbReference>
<evidence type="ECO:0000256" key="5">
    <source>
        <dbReference type="ARBA" id="ARBA00022840"/>
    </source>
</evidence>
<dbReference type="GO" id="GO:0016887">
    <property type="term" value="F:ATP hydrolysis activity"/>
    <property type="evidence" value="ECO:0007669"/>
    <property type="project" value="InterPro"/>
</dbReference>
<name>A0A1H2I3U0_9PSED</name>
<dbReference type="PANTHER" id="PTHR42711:SF5">
    <property type="entry name" value="ABC TRANSPORTER ATP-BINDING PROTEIN NATA"/>
    <property type="match status" value="1"/>
</dbReference>
<dbReference type="InterPro" id="IPR003439">
    <property type="entry name" value="ABC_transporter-like_ATP-bd"/>
</dbReference>
<dbReference type="Pfam" id="PF00005">
    <property type="entry name" value="ABC_tran"/>
    <property type="match status" value="1"/>
</dbReference>
<dbReference type="RefSeq" id="WP_057722847.1">
    <property type="nucleotide sequence ID" value="NZ_JYLM01000003.1"/>
</dbReference>
<accession>A0A1H2I3U0</accession>
<dbReference type="AlphaFoldDB" id="A0A1H2I3U0"/>
<evidence type="ECO:0000313" key="7">
    <source>
        <dbReference type="EMBL" id="SDU38803.1"/>
    </source>
</evidence>
<dbReference type="OrthoDB" id="9781337at2"/>
<dbReference type="Gene3D" id="3.40.50.300">
    <property type="entry name" value="P-loop containing nucleotide triphosphate hydrolases"/>
    <property type="match status" value="1"/>
</dbReference>
<dbReference type="SMART" id="SM00382">
    <property type="entry name" value="AAA"/>
    <property type="match status" value="1"/>
</dbReference>
<organism evidence="7 8">
    <name type="scientific">Pseudomonas orientalis</name>
    <dbReference type="NCBI Taxonomy" id="76758"/>
    <lineage>
        <taxon>Bacteria</taxon>
        <taxon>Pseudomonadati</taxon>
        <taxon>Pseudomonadota</taxon>
        <taxon>Gammaproteobacteria</taxon>
        <taxon>Pseudomonadales</taxon>
        <taxon>Pseudomonadaceae</taxon>
        <taxon>Pseudomonas</taxon>
    </lineage>
</organism>
<dbReference type="InterPro" id="IPR050763">
    <property type="entry name" value="ABC_transporter_ATP-binding"/>
</dbReference>
<proteinExistence type="inferred from homology"/>